<sequence>MLNVIASSGLRLRVRPIYSPLFPRSQIYSAPFIMPRFRRRTRRYGRRPARRPRRYSRRVTRRPRMTRRSVLNLTSTKKSDVMLPTFTNYVNGALGSVGPVTYPSPSPLVPYSVSLFCPTGRTPNSTTGSTYNTRNLSHTYAKGYLEKWRLTIVGNSSWTWRRIVFEVSVTGMVNTLAATPYTNAVREDVANGFVRVVGDVALDAANLGRIQNTIFRGTVGIDWNDPLTAMIDNQVVKVHSDRTRILNPRIATTGTNVPAYTIQGKSYIRLNKSFDYFDDEDGGGGQIHSPFAAPRSTLKDVMILDYFAAASSNAANSLVFNPEGKYYWHER</sequence>
<protein>
    <submittedName>
        <fullName evidence="1">Capsid protein</fullName>
    </submittedName>
</protein>
<name>A0A8K1HJJ6_9VIRU</name>
<evidence type="ECO:0000313" key="1">
    <source>
        <dbReference type="EMBL" id="UBJ26162.1"/>
    </source>
</evidence>
<reference evidence="1" key="1">
    <citation type="submission" date="2021-07" db="EMBL/GenBank/DDBJ databases">
        <title>Communication and adaptive evolution of viruses within giant pandas and their associated organisms in a local ecological environment.</title>
        <authorList>
            <person name="Zhao M."/>
            <person name="Liu S."/>
            <person name="Zhang W."/>
        </authorList>
    </citation>
    <scope>NUCLEOTIDE SEQUENCE</scope>
    <source>
        <strain evidence="1">Rpf282geno01-12</strain>
    </source>
</reference>
<dbReference type="EMBL" id="MZ556173">
    <property type="protein sequence ID" value="UBJ26162.1"/>
    <property type="molecule type" value="Genomic_DNA"/>
</dbReference>
<proteinExistence type="predicted"/>
<accession>A0A8K1HJJ6</accession>
<organism evidence="1">
    <name type="scientific">Red panda feces-associated gemycircularvirus</name>
    <dbReference type="NCBI Taxonomy" id="2864013"/>
    <lineage>
        <taxon>Viruses</taxon>
        <taxon>Monodnaviria</taxon>
        <taxon>Shotokuvirae</taxon>
        <taxon>Cressdnaviricota</taxon>
        <taxon>Repensiviricetes</taxon>
        <taxon>Geplafuvirales</taxon>
        <taxon>Genomoviridae</taxon>
        <taxon>Gemycircularvirus</taxon>
    </lineage>
</organism>